<organism evidence="1 2">
    <name type="scientific">Hypoxylon rubiginosum</name>
    <dbReference type="NCBI Taxonomy" id="110542"/>
    <lineage>
        <taxon>Eukaryota</taxon>
        <taxon>Fungi</taxon>
        <taxon>Dikarya</taxon>
        <taxon>Ascomycota</taxon>
        <taxon>Pezizomycotina</taxon>
        <taxon>Sordariomycetes</taxon>
        <taxon>Xylariomycetidae</taxon>
        <taxon>Xylariales</taxon>
        <taxon>Hypoxylaceae</taxon>
        <taxon>Hypoxylon</taxon>
    </lineage>
</organism>
<proteinExistence type="predicted"/>
<protein>
    <submittedName>
        <fullName evidence="1">Cytochrome p450</fullName>
    </submittedName>
</protein>
<keyword evidence="2" id="KW-1185">Reference proteome</keyword>
<sequence>MFFVANSIVDGSENVSVQGSAGLPSVALTRFIACLLFMLLLWRIWRFTILPGLFPDRPKEYPYWIPCHGRSFFLDSNGLLSRARSYIGGANEPFALTAFGMTFYVVTHVKHSAEFYRNTETLSFEDFVQSLMRFNGNDEDTIKVVYTSLPVNKAGFPNPQGESLGVLAQRMHAHQHHPGENLIALQKQVQVWVDGHLNLTDLGAYPSAVSEGPTSIEVPLYRWCSELFIQLGQDVYFGETLSQIDPELPAAFMAFDEQLWQMLYQYPSFLSAGMTTPRDRVIAFLNKYLQVPQSQRRGSTAWLIRAMEDEMRAIGVDSDNLAVVIFHLYLAINTNTRKAAFWVLSYLIHNPTLLAAYRAETAASFGDAGELADPFLIQDASRCPTVDAVWNETLRMTGWAASVRLITADTVIGGKYMRKGNRIMVPHRLLHFDAAVFGEKPHEFRPKRWMTREKADDDGSGAGNLARSPSWRPFGGGKTMCSGRFLARFSVTTLVATLLRRFDLALVGNPPFPKADEGRPVLGTMSIKEGCDFKVKISLRK</sequence>
<evidence type="ECO:0000313" key="1">
    <source>
        <dbReference type="EMBL" id="KAI6086049.1"/>
    </source>
</evidence>
<evidence type="ECO:0000313" key="2">
    <source>
        <dbReference type="Proteomes" id="UP001497680"/>
    </source>
</evidence>
<dbReference type="Proteomes" id="UP001497680">
    <property type="component" value="Unassembled WGS sequence"/>
</dbReference>
<gene>
    <name evidence="1" type="ORF">F4821DRAFT_278906</name>
</gene>
<comment type="caution">
    <text evidence="1">The sequence shown here is derived from an EMBL/GenBank/DDBJ whole genome shotgun (WGS) entry which is preliminary data.</text>
</comment>
<dbReference type="EMBL" id="MU394319">
    <property type="protein sequence ID" value="KAI6086049.1"/>
    <property type="molecule type" value="Genomic_DNA"/>
</dbReference>
<reference evidence="1 2" key="1">
    <citation type="journal article" date="2022" name="New Phytol.">
        <title>Ecological generalism drives hyperdiversity of secondary metabolite gene clusters in xylarialean endophytes.</title>
        <authorList>
            <person name="Franco M.E.E."/>
            <person name="Wisecaver J.H."/>
            <person name="Arnold A.E."/>
            <person name="Ju Y.M."/>
            <person name="Slot J.C."/>
            <person name="Ahrendt S."/>
            <person name="Moore L.P."/>
            <person name="Eastman K.E."/>
            <person name="Scott K."/>
            <person name="Konkel Z."/>
            <person name="Mondo S.J."/>
            <person name="Kuo A."/>
            <person name="Hayes R.D."/>
            <person name="Haridas S."/>
            <person name="Andreopoulos B."/>
            <person name="Riley R."/>
            <person name="LaButti K."/>
            <person name="Pangilinan J."/>
            <person name="Lipzen A."/>
            <person name="Amirebrahimi M."/>
            <person name="Yan J."/>
            <person name="Adam C."/>
            <person name="Keymanesh K."/>
            <person name="Ng V."/>
            <person name="Louie K."/>
            <person name="Northen T."/>
            <person name="Drula E."/>
            <person name="Henrissat B."/>
            <person name="Hsieh H.M."/>
            <person name="Youens-Clark K."/>
            <person name="Lutzoni F."/>
            <person name="Miadlikowska J."/>
            <person name="Eastwood D.C."/>
            <person name="Hamelin R.C."/>
            <person name="Grigoriev I.V."/>
            <person name="U'Ren J.M."/>
        </authorList>
    </citation>
    <scope>NUCLEOTIDE SEQUENCE [LARGE SCALE GENOMIC DNA]</scope>
    <source>
        <strain evidence="1 2">ER1909</strain>
    </source>
</reference>
<accession>A0ACC0CZZ6</accession>
<name>A0ACC0CZZ6_9PEZI</name>